<dbReference type="OMA" id="REPKHIP"/>
<reference evidence="3" key="2">
    <citation type="journal article" date="2022" name="Microb. Genom.">
        <title>A chromosome-scale genome assembly of the tomato pathogen Cladosporium fulvum reveals a compartmentalized genome architecture and the presence of a dispensable chromosome.</title>
        <authorList>
            <person name="Zaccaron A.Z."/>
            <person name="Chen L.H."/>
            <person name="Samaras A."/>
            <person name="Stergiopoulos I."/>
        </authorList>
    </citation>
    <scope>NUCLEOTIDE SEQUENCE</scope>
    <source>
        <strain evidence="3">Race5_Kim</strain>
    </source>
</reference>
<dbReference type="AlphaFoldDB" id="A0A9Q8UU64"/>
<organism evidence="3 4">
    <name type="scientific">Passalora fulva</name>
    <name type="common">Tomato leaf mold</name>
    <name type="synonym">Cladosporium fulvum</name>
    <dbReference type="NCBI Taxonomy" id="5499"/>
    <lineage>
        <taxon>Eukaryota</taxon>
        <taxon>Fungi</taxon>
        <taxon>Dikarya</taxon>
        <taxon>Ascomycota</taxon>
        <taxon>Pezizomycotina</taxon>
        <taxon>Dothideomycetes</taxon>
        <taxon>Dothideomycetidae</taxon>
        <taxon>Mycosphaerellales</taxon>
        <taxon>Mycosphaerellaceae</taxon>
        <taxon>Fulvia</taxon>
    </lineage>
</organism>
<evidence type="ECO:0000256" key="2">
    <source>
        <dbReference type="SAM" id="Phobius"/>
    </source>
</evidence>
<proteinExistence type="predicted"/>
<evidence type="ECO:0000256" key="1">
    <source>
        <dbReference type="SAM" id="MobiDB-lite"/>
    </source>
</evidence>
<evidence type="ECO:0000313" key="3">
    <source>
        <dbReference type="EMBL" id="UJO22553.1"/>
    </source>
</evidence>
<name>A0A9Q8UU64_PASFU</name>
<dbReference type="Pfam" id="PF00067">
    <property type="entry name" value="p450"/>
    <property type="match status" value="1"/>
</dbReference>
<keyword evidence="2" id="KW-1133">Transmembrane helix</keyword>
<dbReference type="KEGG" id="ffu:CLAFUR5_11802"/>
<accession>A0A9Q8UU64</accession>
<dbReference type="GO" id="GO:0004497">
    <property type="term" value="F:monooxygenase activity"/>
    <property type="evidence" value="ECO:0007669"/>
    <property type="project" value="InterPro"/>
</dbReference>
<dbReference type="GO" id="GO:0016705">
    <property type="term" value="F:oxidoreductase activity, acting on paired donors, with incorporation or reduction of molecular oxygen"/>
    <property type="evidence" value="ECO:0007669"/>
    <property type="project" value="InterPro"/>
</dbReference>
<keyword evidence="4" id="KW-1185">Reference proteome</keyword>
<sequence>MALILILYKVLTRATALLCTIVGLIYYFFLRPPREPKHIPAVPFWVTLVPLFKDTDQLKLYKKYIKEPLLRHGAVKIFFGSQWNLLVQRPSYVAQIFKHEDDYMKSGNQKKIPGSVLASFLGDNIISSHGNVWRLYQEIIKPGLQGGWSIDAVHDTASILLSQLIDGTYSEGPTPKSIPVQEYLQRYTIANLVQTLLGVDVNMIHDQTFEISKIQTRVKGQIFNPIFMNFPYLDTLGLTSREAARRDAGHFTDRLLSMLNGPRGISEKQSDSIPENQYKPVGHRLKDAWRDGRITE</sequence>
<dbReference type="EMBL" id="CP090172">
    <property type="protein sequence ID" value="UJO22553.1"/>
    <property type="molecule type" value="Genomic_DNA"/>
</dbReference>
<dbReference type="GeneID" id="71991680"/>
<evidence type="ECO:0000313" key="4">
    <source>
        <dbReference type="Proteomes" id="UP000756132"/>
    </source>
</evidence>
<dbReference type="InterPro" id="IPR001128">
    <property type="entry name" value="Cyt_P450"/>
</dbReference>
<dbReference type="GO" id="GO:0005506">
    <property type="term" value="F:iron ion binding"/>
    <property type="evidence" value="ECO:0007669"/>
    <property type="project" value="InterPro"/>
</dbReference>
<feature type="transmembrane region" description="Helical" evidence="2">
    <location>
        <begin position="6"/>
        <end position="29"/>
    </location>
</feature>
<dbReference type="GO" id="GO:0020037">
    <property type="term" value="F:heme binding"/>
    <property type="evidence" value="ECO:0007669"/>
    <property type="project" value="InterPro"/>
</dbReference>
<reference evidence="3" key="1">
    <citation type="submission" date="2021-12" db="EMBL/GenBank/DDBJ databases">
        <authorList>
            <person name="Zaccaron A."/>
            <person name="Stergiopoulos I."/>
        </authorList>
    </citation>
    <scope>NUCLEOTIDE SEQUENCE</scope>
    <source>
        <strain evidence="3">Race5_Kim</strain>
    </source>
</reference>
<dbReference type="RefSeq" id="XP_047766919.1">
    <property type="nucleotide sequence ID" value="XM_047910950.1"/>
</dbReference>
<dbReference type="SUPFAM" id="SSF48264">
    <property type="entry name" value="Cytochrome P450"/>
    <property type="match status" value="1"/>
</dbReference>
<keyword evidence="2" id="KW-0472">Membrane</keyword>
<protein>
    <submittedName>
        <fullName evidence="3">Cytochrome P450-DIT2</fullName>
    </submittedName>
</protein>
<dbReference type="Gene3D" id="1.10.630.10">
    <property type="entry name" value="Cytochrome P450"/>
    <property type="match status" value="1"/>
</dbReference>
<dbReference type="InterPro" id="IPR036396">
    <property type="entry name" value="Cyt_P450_sf"/>
</dbReference>
<gene>
    <name evidence="3" type="ORF">CLAFUR5_11802</name>
</gene>
<dbReference type="Proteomes" id="UP000756132">
    <property type="component" value="Chromosome 10"/>
</dbReference>
<feature type="region of interest" description="Disordered" evidence="1">
    <location>
        <begin position="261"/>
        <end position="284"/>
    </location>
</feature>
<keyword evidence="2" id="KW-0812">Transmembrane</keyword>
<dbReference type="OrthoDB" id="1470350at2759"/>